<comment type="caution">
    <text evidence="2">The sequence shown here is derived from an EMBL/GenBank/DDBJ whole genome shotgun (WGS) entry which is preliminary data.</text>
</comment>
<gene>
    <name evidence="1" type="ORF">Q31b_47790</name>
    <name evidence="2" type="ORF">Q31b_47830</name>
</gene>
<dbReference type="Proteomes" id="UP000315471">
    <property type="component" value="Unassembled WGS sequence"/>
</dbReference>
<evidence type="ECO:0000313" key="2">
    <source>
        <dbReference type="EMBL" id="TWU36502.1"/>
    </source>
</evidence>
<reference evidence="2 3" key="1">
    <citation type="submission" date="2019-02" db="EMBL/GenBank/DDBJ databases">
        <title>Deep-cultivation of Planctomycetes and their phenomic and genomic characterization uncovers novel biology.</title>
        <authorList>
            <person name="Wiegand S."/>
            <person name="Jogler M."/>
            <person name="Boedeker C."/>
            <person name="Pinto D."/>
            <person name="Vollmers J."/>
            <person name="Rivas-Marin E."/>
            <person name="Kohn T."/>
            <person name="Peeters S.H."/>
            <person name="Heuer A."/>
            <person name="Rast P."/>
            <person name="Oberbeckmann S."/>
            <person name="Bunk B."/>
            <person name="Jeske O."/>
            <person name="Meyerdierks A."/>
            <person name="Storesund J.E."/>
            <person name="Kallscheuer N."/>
            <person name="Luecker S."/>
            <person name="Lage O.M."/>
            <person name="Pohl T."/>
            <person name="Merkel B.J."/>
            <person name="Hornburger P."/>
            <person name="Mueller R.-W."/>
            <person name="Bruemmer F."/>
            <person name="Labrenz M."/>
            <person name="Spormann A.M."/>
            <person name="Op Den Camp H."/>
            <person name="Overmann J."/>
            <person name="Amann R."/>
            <person name="Jetten M.S.M."/>
            <person name="Mascher T."/>
            <person name="Medema M.H."/>
            <person name="Devos D.P."/>
            <person name="Kaster A.-K."/>
            <person name="Ovreas L."/>
            <person name="Rohde M."/>
            <person name="Galperin M.Y."/>
            <person name="Jogler C."/>
        </authorList>
    </citation>
    <scope>NUCLEOTIDE SEQUENCE [LARGE SCALE GENOMIC DNA]</scope>
    <source>
        <strain evidence="2 3">Q31b</strain>
    </source>
</reference>
<dbReference type="EMBL" id="SJPY01000008">
    <property type="protein sequence ID" value="TWU36498.1"/>
    <property type="molecule type" value="Genomic_DNA"/>
</dbReference>
<keyword evidence="3" id="KW-1185">Reference proteome</keyword>
<evidence type="ECO:0000313" key="3">
    <source>
        <dbReference type="Proteomes" id="UP000315471"/>
    </source>
</evidence>
<name>A0A5C6DIV1_9BACT</name>
<sequence length="63" mass="6989">MIPGTVTTFGAVPDGGFFQYVIKVCVGHDAERIEHFVFNRLTDGKVSGLFRQMERCQDSLPAV</sequence>
<dbReference type="AlphaFoldDB" id="A0A5C6DIV1"/>
<dbReference type="EMBL" id="SJPY01000008">
    <property type="protein sequence ID" value="TWU36502.1"/>
    <property type="molecule type" value="Genomic_DNA"/>
</dbReference>
<proteinExistence type="predicted"/>
<organism evidence="2 3">
    <name type="scientific">Novipirellula aureliae</name>
    <dbReference type="NCBI Taxonomy" id="2527966"/>
    <lineage>
        <taxon>Bacteria</taxon>
        <taxon>Pseudomonadati</taxon>
        <taxon>Planctomycetota</taxon>
        <taxon>Planctomycetia</taxon>
        <taxon>Pirellulales</taxon>
        <taxon>Pirellulaceae</taxon>
        <taxon>Novipirellula</taxon>
    </lineage>
</organism>
<accession>A0A5C6DIV1</accession>
<evidence type="ECO:0000313" key="1">
    <source>
        <dbReference type="EMBL" id="TWU36498.1"/>
    </source>
</evidence>
<protein>
    <submittedName>
        <fullName evidence="2">Uncharacterized protein</fullName>
    </submittedName>
</protein>